<dbReference type="RefSeq" id="WP_046140715.1">
    <property type="nucleotide sequence ID" value="NZ_LANJ01000044.1"/>
</dbReference>
<evidence type="ECO:0000313" key="1">
    <source>
        <dbReference type="EMBL" id="KKC35925.1"/>
    </source>
</evidence>
<dbReference type="PATRIC" id="fig|1293439.3.peg.3111"/>
<dbReference type="STRING" id="1293439.WH87_15285"/>
<dbReference type="PROSITE" id="PS51365">
    <property type="entry name" value="RENAL_DIPEPTIDASE_2"/>
    <property type="match status" value="1"/>
</dbReference>
<name>A0A0F5Q4V9_9HYPH</name>
<dbReference type="EMBL" id="LANJ01000044">
    <property type="protein sequence ID" value="KKC35925.1"/>
    <property type="molecule type" value="Genomic_DNA"/>
</dbReference>
<dbReference type="InterPro" id="IPR008257">
    <property type="entry name" value="Pept_M19"/>
</dbReference>
<protein>
    <submittedName>
        <fullName evidence="1">Peptidase</fullName>
    </submittedName>
</protein>
<dbReference type="PROSITE" id="PS00869">
    <property type="entry name" value="RENAL_DIPEPTIDASE_1"/>
    <property type="match status" value="1"/>
</dbReference>
<dbReference type="Pfam" id="PF01244">
    <property type="entry name" value="Peptidase_M19"/>
    <property type="match status" value="1"/>
</dbReference>
<dbReference type="GO" id="GO:0070573">
    <property type="term" value="F:metallodipeptidase activity"/>
    <property type="evidence" value="ECO:0007669"/>
    <property type="project" value="InterPro"/>
</dbReference>
<dbReference type="Proteomes" id="UP000033411">
    <property type="component" value="Unassembled WGS sequence"/>
</dbReference>
<reference evidence="1 2" key="1">
    <citation type="submission" date="2015-03" db="EMBL/GenBank/DDBJ databases">
        <authorList>
            <person name="Lepp D."/>
            <person name="Hassan Y.I."/>
            <person name="Li X.-Z."/>
            <person name="Zhou T."/>
        </authorList>
    </citation>
    <scope>NUCLEOTIDE SEQUENCE [LARGE SCALE GENOMIC DNA]</scope>
    <source>
        <strain evidence="1 2">E84</strain>
    </source>
</reference>
<sequence>MNKLIPVFDGHNDALLRLLEQPSADPVQSFLTGEAPAHLDLPKAQAGGLVGGLFAVFCPSPGEIDRAAMQADAYDLPLPNELSLEAAQRLTIAQVAILQRLANASNGAVALCRSTAEIRAANARGALAAVLHIEGAEAIDPDLYFLDVLYAAGLRSVGPVWSRTNIFGYGVPFRFPGLPDTGPGLTDAGRRLVAACNRMRVLVDLSHITEQGFWDVAKISDAPLVATHSNAYALSPSPRNLTDEQLRAIRDSDGLVGLNFGTGFLRLDGRLDTSSDPELLVRHLDHLISIVGESRIGLGSDFDGTKIPDAIGSAAGLPVLFDLLRRHGYDEPLLERIGYSNWLSVLERTIG</sequence>
<gene>
    <name evidence="1" type="ORF">WH87_15285</name>
</gene>
<organism evidence="1 2">
    <name type="scientific">Devosia epidermidihirudinis</name>
    <dbReference type="NCBI Taxonomy" id="1293439"/>
    <lineage>
        <taxon>Bacteria</taxon>
        <taxon>Pseudomonadati</taxon>
        <taxon>Pseudomonadota</taxon>
        <taxon>Alphaproteobacteria</taxon>
        <taxon>Hyphomicrobiales</taxon>
        <taxon>Devosiaceae</taxon>
        <taxon>Devosia</taxon>
    </lineage>
</organism>
<accession>A0A0F5Q4V9</accession>
<dbReference type="AlphaFoldDB" id="A0A0F5Q4V9"/>
<dbReference type="InterPro" id="IPR032466">
    <property type="entry name" value="Metal_Hydrolase"/>
</dbReference>
<dbReference type="SUPFAM" id="SSF51556">
    <property type="entry name" value="Metallo-dependent hydrolases"/>
    <property type="match status" value="1"/>
</dbReference>
<keyword evidence="2" id="KW-1185">Reference proteome</keyword>
<dbReference type="Gene3D" id="3.20.20.140">
    <property type="entry name" value="Metal-dependent hydrolases"/>
    <property type="match status" value="1"/>
</dbReference>
<dbReference type="InterPro" id="IPR000180">
    <property type="entry name" value="Dipep_AS"/>
</dbReference>
<proteinExistence type="predicted"/>
<comment type="caution">
    <text evidence="1">The sequence shown here is derived from an EMBL/GenBank/DDBJ whole genome shotgun (WGS) entry which is preliminary data.</text>
</comment>
<dbReference type="PANTHER" id="PTHR10443:SF12">
    <property type="entry name" value="DIPEPTIDASE"/>
    <property type="match status" value="1"/>
</dbReference>
<dbReference type="GO" id="GO:0006508">
    <property type="term" value="P:proteolysis"/>
    <property type="evidence" value="ECO:0007669"/>
    <property type="project" value="InterPro"/>
</dbReference>
<dbReference type="CDD" id="cd01301">
    <property type="entry name" value="rDP_like"/>
    <property type="match status" value="1"/>
</dbReference>
<dbReference type="PANTHER" id="PTHR10443">
    <property type="entry name" value="MICROSOMAL DIPEPTIDASE"/>
    <property type="match status" value="1"/>
</dbReference>
<evidence type="ECO:0000313" key="2">
    <source>
        <dbReference type="Proteomes" id="UP000033411"/>
    </source>
</evidence>